<dbReference type="InterPro" id="IPR012910">
    <property type="entry name" value="Plug_dom"/>
</dbReference>
<feature type="domain" description="TonB-dependent receptor-like beta-barrel" evidence="16">
    <location>
        <begin position="262"/>
        <end position="695"/>
    </location>
</feature>
<evidence type="ECO:0000256" key="11">
    <source>
        <dbReference type="ARBA" id="ARBA00023136"/>
    </source>
</evidence>
<evidence type="ECO:0000259" key="17">
    <source>
        <dbReference type="Pfam" id="PF07715"/>
    </source>
</evidence>
<keyword evidence="11 14" id="KW-0472">Membrane</keyword>
<evidence type="ECO:0000259" key="16">
    <source>
        <dbReference type="Pfam" id="PF00593"/>
    </source>
</evidence>
<keyword evidence="13 14" id="KW-0998">Cell outer membrane</keyword>
<name>A0A3S2VAX6_9HYPH</name>
<evidence type="ECO:0000256" key="1">
    <source>
        <dbReference type="ARBA" id="ARBA00004571"/>
    </source>
</evidence>
<dbReference type="Gene3D" id="2.40.170.20">
    <property type="entry name" value="TonB-dependent receptor, beta-barrel domain"/>
    <property type="match status" value="1"/>
</dbReference>
<dbReference type="InterPro" id="IPR036942">
    <property type="entry name" value="Beta-barrel_TonB_sf"/>
</dbReference>
<evidence type="ECO:0000256" key="14">
    <source>
        <dbReference type="PROSITE-ProRule" id="PRU01360"/>
    </source>
</evidence>
<evidence type="ECO:0000256" key="5">
    <source>
        <dbReference type="ARBA" id="ARBA00022496"/>
    </source>
</evidence>
<keyword evidence="10 15" id="KW-0798">TonB box</keyword>
<dbReference type="SUPFAM" id="SSF56935">
    <property type="entry name" value="Porins"/>
    <property type="match status" value="1"/>
</dbReference>
<evidence type="ECO:0000313" key="18">
    <source>
        <dbReference type="EMBL" id="RVU18713.1"/>
    </source>
</evidence>
<accession>A0A3S2VAX6</accession>
<keyword evidence="6 14" id="KW-0812">Transmembrane</keyword>
<dbReference type="GO" id="GO:0015891">
    <property type="term" value="P:siderophore transport"/>
    <property type="evidence" value="ECO:0007669"/>
    <property type="project" value="InterPro"/>
</dbReference>
<comment type="subcellular location">
    <subcellularLocation>
        <location evidence="1 14">Cell outer membrane</location>
        <topology evidence="1 14">Multi-pass membrane protein</topology>
    </subcellularLocation>
</comment>
<evidence type="ECO:0000256" key="4">
    <source>
        <dbReference type="ARBA" id="ARBA00022452"/>
    </source>
</evidence>
<dbReference type="NCBIfam" id="TIGR01783">
    <property type="entry name" value="TonB-siderophor"/>
    <property type="match status" value="1"/>
</dbReference>
<dbReference type="Proteomes" id="UP000286997">
    <property type="component" value="Unassembled WGS sequence"/>
</dbReference>
<proteinExistence type="inferred from homology"/>
<dbReference type="Gene3D" id="2.170.130.10">
    <property type="entry name" value="TonB-dependent receptor, plug domain"/>
    <property type="match status" value="1"/>
</dbReference>
<keyword evidence="19" id="KW-1185">Reference proteome</keyword>
<reference evidence="18 19" key="1">
    <citation type="submission" date="2019-01" db="EMBL/GenBank/DDBJ databases">
        <authorList>
            <person name="Chen W.-M."/>
        </authorList>
    </citation>
    <scope>NUCLEOTIDE SEQUENCE [LARGE SCALE GENOMIC DNA]</scope>
    <source>
        <strain evidence="18 19">TER-1</strain>
    </source>
</reference>
<evidence type="ECO:0000256" key="7">
    <source>
        <dbReference type="ARBA" id="ARBA00022729"/>
    </source>
</evidence>
<organism evidence="18 19">
    <name type="scientific">Methylobacterium oryzihabitans</name>
    <dbReference type="NCBI Taxonomy" id="2499852"/>
    <lineage>
        <taxon>Bacteria</taxon>
        <taxon>Pseudomonadati</taxon>
        <taxon>Pseudomonadota</taxon>
        <taxon>Alphaproteobacteria</taxon>
        <taxon>Hyphomicrobiales</taxon>
        <taxon>Methylobacteriaceae</taxon>
        <taxon>Methylobacterium</taxon>
    </lineage>
</organism>
<comment type="similarity">
    <text evidence="2 14 15">Belongs to the TonB-dependent receptor family.</text>
</comment>
<dbReference type="AlphaFoldDB" id="A0A3S2VAX6"/>
<sequence length="726" mass="78069">MLSPPSRSPVRSVSANRHRSVLALALLGGVAAGLGCRQTHAQDAADTIALDTISVAGLSRQAETAYGPVVGYRATRSATGTKTDTALRDLAQTVNVVPREVLVDRQETRLADALFNVSNVQPGGTLQGRSDTFIIRGFRTQTYAIDGVFMNQASNFYPVQRDLADVERIEVLKGPASVLYGRGDPGGVINIVTRQPSLVPTADASIQGGSFGFRRVQGSVSGPVPGVDGLAARLSFASQGDSTFRDLAGRENSRFFVAPAITWNPSPDTRVSFIGEFTRQDTAYDEGLIARNGRVPLDDIARFYGTPFSNYNANANFGTLKIEHDVNEHLMLRQVLNAQGGSFDVFAARAVGLSANGLLVNRRTSGVNSTYAAVDSQTELVAKFDWLGLRHTALVGVEYFNGYRRAYTTQGPLASVSFANPVPGLAPPGTLAFLNDIKQKNELTGLYAQDQIDLGYGLQLLLGIRYDTGTQFYFSRTATSRTVPPDQELSGLSPRVGLIYRVADPLALYASYTTSFKPQTDNVLGVSNPPPETGEQVEVGTRFDFSPDLSLTASVFDITRNNVSVTDPVNTGFSIITGQQRSKGVEADLAGTILPGWKIIGGVGYTDARVARDTTFPVGNRLGGAPLFSGSVWTTYQVEDGFWRGLGLGVGVTYVGSRFGDISNTYKVGAYTRVDAAVFYDLNEHARFSLNLRNLTDARYIEQPFNPVNNLPGAPFSVLATITAKL</sequence>
<dbReference type="GO" id="GO:0009279">
    <property type="term" value="C:cell outer membrane"/>
    <property type="evidence" value="ECO:0007669"/>
    <property type="project" value="UniProtKB-SubCell"/>
</dbReference>
<dbReference type="PANTHER" id="PTHR32552:SF68">
    <property type="entry name" value="FERRICHROME OUTER MEMBRANE TRANSPORTER_PHAGE RECEPTOR"/>
    <property type="match status" value="1"/>
</dbReference>
<keyword evidence="9" id="KW-0406">Ion transport</keyword>
<dbReference type="Pfam" id="PF00593">
    <property type="entry name" value="TonB_dep_Rec_b-barrel"/>
    <property type="match status" value="1"/>
</dbReference>
<dbReference type="OrthoDB" id="9760333at2"/>
<protein>
    <submittedName>
        <fullName evidence="18">TonB-dependent siderophore receptor</fullName>
    </submittedName>
</protein>
<dbReference type="GO" id="GO:0038023">
    <property type="term" value="F:signaling receptor activity"/>
    <property type="evidence" value="ECO:0007669"/>
    <property type="project" value="InterPro"/>
</dbReference>
<dbReference type="PANTHER" id="PTHR32552">
    <property type="entry name" value="FERRICHROME IRON RECEPTOR-RELATED"/>
    <property type="match status" value="1"/>
</dbReference>
<dbReference type="InterPro" id="IPR010105">
    <property type="entry name" value="TonB_sidphr_rcpt"/>
</dbReference>
<feature type="domain" description="TonB-dependent receptor plug" evidence="17">
    <location>
        <begin position="87"/>
        <end position="188"/>
    </location>
</feature>
<dbReference type="InterPro" id="IPR039426">
    <property type="entry name" value="TonB-dep_rcpt-like"/>
</dbReference>
<dbReference type="GO" id="GO:0015344">
    <property type="term" value="F:siderophore uptake transmembrane transporter activity"/>
    <property type="evidence" value="ECO:0007669"/>
    <property type="project" value="TreeGrafter"/>
</dbReference>
<dbReference type="Pfam" id="PF07715">
    <property type="entry name" value="Plug"/>
    <property type="match status" value="1"/>
</dbReference>
<evidence type="ECO:0000256" key="6">
    <source>
        <dbReference type="ARBA" id="ARBA00022692"/>
    </source>
</evidence>
<dbReference type="PROSITE" id="PS52016">
    <property type="entry name" value="TONB_DEPENDENT_REC_3"/>
    <property type="match status" value="1"/>
</dbReference>
<keyword evidence="5" id="KW-0410">Iron transport</keyword>
<keyword evidence="12 18" id="KW-0675">Receptor</keyword>
<dbReference type="CDD" id="cd01347">
    <property type="entry name" value="ligand_gated_channel"/>
    <property type="match status" value="1"/>
</dbReference>
<evidence type="ECO:0000256" key="8">
    <source>
        <dbReference type="ARBA" id="ARBA00023004"/>
    </source>
</evidence>
<dbReference type="FunFam" id="2.40.170.20:FF:000005">
    <property type="entry name" value="TonB-dependent siderophore receptor"/>
    <property type="match status" value="1"/>
</dbReference>
<evidence type="ECO:0000256" key="3">
    <source>
        <dbReference type="ARBA" id="ARBA00022448"/>
    </source>
</evidence>
<evidence type="ECO:0000256" key="15">
    <source>
        <dbReference type="RuleBase" id="RU003357"/>
    </source>
</evidence>
<evidence type="ECO:0000256" key="2">
    <source>
        <dbReference type="ARBA" id="ARBA00009810"/>
    </source>
</evidence>
<keyword evidence="4 14" id="KW-1134">Transmembrane beta strand</keyword>
<evidence type="ECO:0000256" key="13">
    <source>
        <dbReference type="ARBA" id="ARBA00023237"/>
    </source>
</evidence>
<dbReference type="EMBL" id="SACP01000008">
    <property type="protein sequence ID" value="RVU18713.1"/>
    <property type="molecule type" value="Genomic_DNA"/>
</dbReference>
<evidence type="ECO:0000313" key="19">
    <source>
        <dbReference type="Proteomes" id="UP000286997"/>
    </source>
</evidence>
<evidence type="ECO:0000256" key="9">
    <source>
        <dbReference type="ARBA" id="ARBA00023065"/>
    </source>
</evidence>
<dbReference type="FunFam" id="2.170.130.10:FF:000001">
    <property type="entry name" value="Catecholate siderophore TonB-dependent receptor"/>
    <property type="match status" value="1"/>
</dbReference>
<evidence type="ECO:0000256" key="12">
    <source>
        <dbReference type="ARBA" id="ARBA00023170"/>
    </source>
</evidence>
<keyword evidence="3 14" id="KW-0813">Transport</keyword>
<dbReference type="InterPro" id="IPR000531">
    <property type="entry name" value="Beta-barrel_TonB"/>
</dbReference>
<keyword evidence="8" id="KW-0408">Iron</keyword>
<keyword evidence="7" id="KW-0732">Signal</keyword>
<comment type="caution">
    <text evidence="18">The sequence shown here is derived from an EMBL/GenBank/DDBJ whole genome shotgun (WGS) entry which is preliminary data.</text>
</comment>
<dbReference type="InterPro" id="IPR037066">
    <property type="entry name" value="Plug_dom_sf"/>
</dbReference>
<evidence type="ECO:0000256" key="10">
    <source>
        <dbReference type="ARBA" id="ARBA00023077"/>
    </source>
</evidence>
<gene>
    <name evidence="18" type="ORF">EOE48_10025</name>
</gene>